<dbReference type="InParanoid" id="A0A067R5V2"/>
<accession>A0A067R5V2</accession>
<evidence type="ECO:0000259" key="2">
    <source>
        <dbReference type="Pfam" id="PF00095"/>
    </source>
</evidence>
<proteinExistence type="predicted"/>
<keyword evidence="4" id="KW-1185">Reference proteome</keyword>
<evidence type="ECO:0000313" key="4">
    <source>
        <dbReference type="Proteomes" id="UP000027135"/>
    </source>
</evidence>
<dbReference type="InterPro" id="IPR008197">
    <property type="entry name" value="WAP_dom"/>
</dbReference>
<feature type="chain" id="PRO_5001644745" description="WAP domain-containing protein" evidence="1">
    <location>
        <begin position="21"/>
        <end position="162"/>
    </location>
</feature>
<dbReference type="GO" id="GO:0005576">
    <property type="term" value="C:extracellular region"/>
    <property type="evidence" value="ECO:0007669"/>
    <property type="project" value="InterPro"/>
</dbReference>
<dbReference type="EMBL" id="KK852675">
    <property type="protein sequence ID" value="KDR18707.1"/>
    <property type="molecule type" value="Genomic_DNA"/>
</dbReference>
<dbReference type="OrthoDB" id="6513408at2759"/>
<name>A0A067R5V2_ZOONE</name>
<feature type="signal peptide" evidence="1">
    <location>
        <begin position="1"/>
        <end position="20"/>
    </location>
</feature>
<evidence type="ECO:0000313" key="3">
    <source>
        <dbReference type="EMBL" id="KDR18707.1"/>
    </source>
</evidence>
<dbReference type="Gene3D" id="4.10.75.10">
    <property type="entry name" value="Elafin-like"/>
    <property type="match status" value="1"/>
</dbReference>
<dbReference type="InterPro" id="IPR036645">
    <property type="entry name" value="Elafin-like_sf"/>
</dbReference>
<dbReference type="Proteomes" id="UP000027135">
    <property type="component" value="Unassembled WGS sequence"/>
</dbReference>
<dbReference type="GO" id="GO:0030414">
    <property type="term" value="F:peptidase inhibitor activity"/>
    <property type="evidence" value="ECO:0007669"/>
    <property type="project" value="InterPro"/>
</dbReference>
<gene>
    <name evidence="3" type="ORF">L798_07015</name>
</gene>
<feature type="domain" description="WAP" evidence="2">
    <location>
        <begin position="106"/>
        <end position="149"/>
    </location>
</feature>
<dbReference type="Pfam" id="PF00095">
    <property type="entry name" value="WAP"/>
    <property type="match status" value="1"/>
</dbReference>
<dbReference type="AlphaFoldDB" id="A0A067R5V2"/>
<reference evidence="3 4" key="1">
    <citation type="journal article" date="2014" name="Nat. Commun.">
        <title>Molecular traces of alternative social organization in a termite genome.</title>
        <authorList>
            <person name="Terrapon N."/>
            <person name="Li C."/>
            <person name="Robertson H.M."/>
            <person name="Ji L."/>
            <person name="Meng X."/>
            <person name="Booth W."/>
            <person name="Chen Z."/>
            <person name="Childers C.P."/>
            <person name="Glastad K.M."/>
            <person name="Gokhale K."/>
            <person name="Gowin J."/>
            <person name="Gronenberg W."/>
            <person name="Hermansen R.A."/>
            <person name="Hu H."/>
            <person name="Hunt B.G."/>
            <person name="Huylmans A.K."/>
            <person name="Khalil S.M."/>
            <person name="Mitchell R.D."/>
            <person name="Munoz-Torres M.C."/>
            <person name="Mustard J.A."/>
            <person name="Pan H."/>
            <person name="Reese J.T."/>
            <person name="Scharf M.E."/>
            <person name="Sun F."/>
            <person name="Vogel H."/>
            <person name="Xiao J."/>
            <person name="Yang W."/>
            <person name="Yang Z."/>
            <person name="Yang Z."/>
            <person name="Zhou J."/>
            <person name="Zhu J."/>
            <person name="Brent C.S."/>
            <person name="Elsik C.G."/>
            <person name="Goodisman M.A."/>
            <person name="Liberles D.A."/>
            <person name="Roe R.M."/>
            <person name="Vargo E.L."/>
            <person name="Vilcinskas A."/>
            <person name="Wang J."/>
            <person name="Bornberg-Bauer E."/>
            <person name="Korb J."/>
            <person name="Zhang G."/>
            <person name="Liebig J."/>
        </authorList>
    </citation>
    <scope>NUCLEOTIDE SEQUENCE [LARGE SCALE GENOMIC DNA]</scope>
    <source>
        <tissue evidence="3">Whole organism</tissue>
    </source>
</reference>
<sequence length="162" mass="18122">MTSAANLLVLMLVAWNRVQGQLGQIPFQNQVPFQGQFPVPIQGQYPYQNQYPIQLPYPLQGQLPFQGQLAPQGQTPEITHPPASCRYWCQSPGILRHFYCCPMGGKPGTCPQISHEVCMNYTPRLDVVTCTFDYSCGETDKCCFDPCLNKYTCQLAATPRVG</sequence>
<organism evidence="3 4">
    <name type="scientific">Zootermopsis nevadensis</name>
    <name type="common">Dampwood termite</name>
    <dbReference type="NCBI Taxonomy" id="136037"/>
    <lineage>
        <taxon>Eukaryota</taxon>
        <taxon>Metazoa</taxon>
        <taxon>Ecdysozoa</taxon>
        <taxon>Arthropoda</taxon>
        <taxon>Hexapoda</taxon>
        <taxon>Insecta</taxon>
        <taxon>Pterygota</taxon>
        <taxon>Neoptera</taxon>
        <taxon>Polyneoptera</taxon>
        <taxon>Dictyoptera</taxon>
        <taxon>Blattodea</taxon>
        <taxon>Blattoidea</taxon>
        <taxon>Termitoidae</taxon>
        <taxon>Termopsidae</taxon>
        <taxon>Zootermopsis</taxon>
    </lineage>
</organism>
<protein>
    <recommendedName>
        <fullName evidence="2">WAP domain-containing protein</fullName>
    </recommendedName>
</protein>
<evidence type="ECO:0000256" key="1">
    <source>
        <dbReference type="SAM" id="SignalP"/>
    </source>
</evidence>
<keyword evidence="1" id="KW-0732">Signal</keyword>